<reference evidence="4" key="2">
    <citation type="submission" date="2022-08" db="EMBL/GenBank/DDBJ databases">
        <authorList>
            <person name="Dong C."/>
        </authorList>
    </citation>
    <scope>NUCLEOTIDE SEQUENCE</scope>
    <source>
        <strain evidence="4">59MF3M-4</strain>
    </source>
</reference>
<evidence type="ECO:0000259" key="3">
    <source>
        <dbReference type="SMART" id="SM00014"/>
    </source>
</evidence>
<dbReference type="InterPro" id="IPR013425">
    <property type="entry name" value="Autotrns_rpt"/>
</dbReference>
<dbReference type="RefSeq" id="WP_260976912.1">
    <property type="nucleotide sequence ID" value="NZ_JAOANI010000022.1"/>
</dbReference>
<dbReference type="InterPro" id="IPR000326">
    <property type="entry name" value="PAP2/HPO"/>
</dbReference>
<dbReference type="Pfam" id="PF01569">
    <property type="entry name" value="PAP2"/>
    <property type="match status" value="1"/>
</dbReference>
<dbReference type="GO" id="GO:0003993">
    <property type="term" value="F:acid phosphatase activity"/>
    <property type="evidence" value="ECO:0007669"/>
    <property type="project" value="InterPro"/>
</dbReference>
<feature type="domain" description="Phosphatidic acid phosphatase type 2/haloperoxidase" evidence="3">
    <location>
        <begin position="225"/>
        <end position="375"/>
    </location>
</feature>
<dbReference type="SMART" id="SM00014">
    <property type="entry name" value="acidPPc"/>
    <property type="match status" value="1"/>
</dbReference>
<dbReference type="InterPro" id="IPR036938">
    <property type="entry name" value="PAP2/HPO_sf"/>
</dbReference>
<reference evidence="4" key="1">
    <citation type="journal article" date="2022" name="Front. Microbiol.">
        <title>Genome-based taxonomic rearrangement of Oceanobacter-related bacteria including the description of Thalassolituus hydrocarbonoclasticus sp. nov. and Thalassolituus pacificus sp. nov. and emended description of the genus Thalassolituus.</title>
        <authorList>
            <person name="Dong C."/>
            <person name="Wei L."/>
            <person name="Wang J."/>
            <person name="Lai Q."/>
            <person name="Huang Z."/>
            <person name="Shao Z."/>
        </authorList>
    </citation>
    <scope>NUCLEOTIDE SEQUENCE</scope>
    <source>
        <strain evidence="4">59MF3M-4</strain>
    </source>
</reference>
<dbReference type="NCBIfam" id="TIGR02601">
    <property type="entry name" value="autotrns_rpt"/>
    <property type="match status" value="1"/>
</dbReference>
<keyword evidence="5" id="KW-1185">Reference proteome</keyword>
<evidence type="ECO:0000313" key="5">
    <source>
        <dbReference type="Proteomes" id="UP001147830"/>
    </source>
</evidence>
<comment type="caution">
    <text evidence="4">The sequence shown here is derived from an EMBL/GenBank/DDBJ whole genome shotgun (WGS) entry which is preliminary data.</text>
</comment>
<proteinExistence type="predicted"/>
<gene>
    <name evidence="4" type="ORF">NYR02_13675</name>
</gene>
<dbReference type="SUPFAM" id="SSF48317">
    <property type="entry name" value="Acid phosphatase/Vanadium-dependent haloperoxidase"/>
    <property type="match status" value="1"/>
</dbReference>
<dbReference type="PROSITE" id="PS51257">
    <property type="entry name" value="PROKAR_LIPOPROTEIN"/>
    <property type="match status" value="1"/>
</dbReference>
<dbReference type="Gene3D" id="1.20.144.10">
    <property type="entry name" value="Phosphatidic acid phosphatase type 2/haloperoxidase"/>
    <property type="match status" value="1"/>
</dbReference>
<evidence type="ECO:0000256" key="1">
    <source>
        <dbReference type="ARBA" id="ARBA00022729"/>
    </source>
</evidence>
<dbReference type="EMBL" id="JAOANI010000022">
    <property type="protein sequence ID" value="MCT7360065.1"/>
    <property type="molecule type" value="Genomic_DNA"/>
</dbReference>
<dbReference type="InterPro" id="IPR001011">
    <property type="entry name" value="Acid_Pase_classA_bac"/>
</dbReference>
<evidence type="ECO:0000256" key="2">
    <source>
        <dbReference type="SAM" id="SignalP"/>
    </source>
</evidence>
<dbReference type="PRINTS" id="PR00483">
    <property type="entry name" value="BACPHPHTASE"/>
</dbReference>
<feature type="chain" id="PRO_5040926256" evidence="2">
    <location>
        <begin position="30"/>
        <end position="703"/>
    </location>
</feature>
<sequence>MNTEKNLNKRNGLYLAMVAAATLMLSACGDDNNDDNSTADISKPVMPAGLGFEQYVAAPDAAYPLPVILYGKNNGHSTLKYSIHDNPYPHALKGINSIWKGTSDAYQSAASGSGPDSYEANPIKNAAVWAANIAYVEKVTAERSDEAAIRAYLDDRRGKSYSVVDGFGPLTEDYVANSGTYYDITEPTVAQVLEDSHYLGDSDDSWTFTGDENSAFGAAVRFTNNVRYNMAATSTSGSKYIFSTPRPWRMTSTGAVEYLGNDLRTCINSSGAPADINFDIYNSDVSVIPGLVCARRKSNSGDEQSLRKDGGYPSGHTNAGVVSSLSLAYAFPERFAEHVVRGSELGENRIVAGMHSPVDVIGGRIMALMSAADALNTTAGYESGQAAYNQLHAFYETKAAEAGMSLYDYAHRTLAEGETGSVIEADGVTVNADVFNNNDYDDHAAIKALYRFRMTYGLPQDSSQTGQPAVVPEGAEALLKTRQPYLSDAQRRAVLFTTEVDSGYPILDDSNGWGRINLVDAADGYGAFLGDVSVTMEASDGGFSARDWWRNDISGAGKLSKAGSGHLTLTGNNSYSGGNVINGGTLEAASASAFGQGDLFVNSGTALVDARGALQLGGNITLNGAAVLKLAMDADSTQVATAETLFIDGATLTLDFAGLTPQSGAAYTLLQAGKVAGEFSHVDAGDYEVMLEYTGTSVIARLN</sequence>
<accession>A0A9X3AS65</accession>
<dbReference type="Proteomes" id="UP001147830">
    <property type="component" value="Unassembled WGS sequence"/>
</dbReference>
<name>A0A9X3AS65_9GAMM</name>
<evidence type="ECO:0000313" key="4">
    <source>
        <dbReference type="EMBL" id="MCT7360065.1"/>
    </source>
</evidence>
<protein>
    <submittedName>
        <fullName evidence="4">Phosphatase PAP2 family protein</fullName>
    </submittedName>
</protein>
<dbReference type="Pfam" id="PF12951">
    <property type="entry name" value="PATR"/>
    <property type="match status" value="1"/>
</dbReference>
<feature type="signal peptide" evidence="2">
    <location>
        <begin position="1"/>
        <end position="29"/>
    </location>
</feature>
<dbReference type="GO" id="GO:0030288">
    <property type="term" value="C:outer membrane-bounded periplasmic space"/>
    <property type="evidence" value="ECO:0007669"/>
    <property type="project" value="InterPro"/>
</dbReference>
<organism evidence="4 5">
    <name type="scientific">Thalassolituus pacificus</name>
    <dbReference type="NCBI Taxonomy" id="2975440"/>
    <lineage>
        <taxon>Bacteria</taxon>
        <taxon>Pseudomonadati</taxon>
        <taxon>Pseudomonadota</taxon>
        <taxon>Gammaproteobacteria</taxon>
        <taxon>Oceanospirillales</taxon>
        <taxon>Oceanospirillaceae</taxon>
        <taxon>Thalassolituus</taxon>
    </lineage>
</organism>
<keyword evidence="1 2" id="KW-0732">Signal</keyword>
<dbReference type="AlphaFoldDB" id="A0A9X3AS65"/>